<gene>
    <name evidence="1" type="ORF">F4821DRAFT_278583</name>
</gene>
<dbReference type="Proteomes" id="UP001497680">
    <property type="component" value="Unassembled WGS sequence"/>
</dbReference>
<organism evidence="1 2">
    <name type="scientific">Hypoxylon rubiginosum</name>
    <dbReference type="NCBI Taxonomy" id="110542"/>
    <lineage>
        <taxon>Eukaryota</taxon>
        <taxon>Fungi</taxon>
        <taxon>Dikarya</taxon>
        <taxon>Ascomycota</taxon>
        <taxon>Pezizomycotina</taxon>
        <taxon>Sordariomycetes</taxon>
        <taxon>Xylariomycetidae</taxon>
        <taxon>Xylariales</taxon>
        <taxon>Hypoxylaceae</taxon>
        <taxon>Hypoxylon</taxon>
    </lineage>
</organism>
<evidence type="ECO:0000313" key="1">
    <source>
        <dbReference type="EMBL" id="KAI6086357.1"/>
    </source>
</evidence>
<protein>
    <submittedName>
        <fullName evidence="1">P-loop containing nucleoside triphosphate hydrolase protein</fullName>
    </submittedName>
</protein>
<dbReference type="EMBL" id="MU394316">
    <property type="protein sequence ID" value="KAI6086357.1"/>
    <property type="molecule type" value="Genomic_DNA"/>
</dbReference>
<keyword evidence="2" id="KW-1185">Reference proteome</keyword>
<keyword evidence="1" id="KW-0378">Hydrolase</keyword>
<comment type="caution">
    <text evidence="1">The sequence shown here is derived from an EMBL/GenBank/DDBJ whole genome shotgun (WGS) entry which is preliminary data.</text>
</comment>
<evidence type="ECO:0000313" key="2">
    <source>
        <dbReference type="Proteomes" id="UP001497680"/>
    </source>
</evidence>
<name>A0ACC0D0T1_9PEZI</name>
<reference evidence="1 2" key="1">
    <citation type="journal article" date="2022" name="New Phytol.">
        <title>Ecological generalism drives hyperdiversity of secondary metabolite gene clusters in xylarialean endophytes.</title>
        <authorList>
            <person name="Franco M.E.E."/>
            <person name="Wisecaver J.H."/>
            <person name="Arnold A.E."/>
            <person name="Ju Y.M."/>
            <person name="Slot J.C."/>
            <person name="Ahrendt S."/>
            <person name="Moore L.P."/>
            <person name="Eastman K.E."/>
            <person name="Scott K."/>
            <person name="Konkel Z."/>
            <person name="Mondo S.J."/>
            <person name="Kuo A."/>
            <person name="Hayes R.D."/>
            <person name="Haridas S."/>
            <person name="Andreopoulos B."/>
            <person name="Riley R."/>
            <person name="LaButti K."/>
            <person name="Pangilinan J."/>
            <person name="Lipzen A."/>
            <person name="Amirebrahimi M."/>
            <person name="Yan J."/>
            <person name="Adam C."/>
            <person name="Keymanesh K."/>
            <person name="Ng V."/>
            <person name="Louie K."/>
            <person name="Northen T."/>
            <person name="Drula E."/>
            <person name="Henrissat B."/>
            <person name="Hsieh H.M."/>
            <person name="Youens-Clark K."/>
            <person name="Lutzoni F."/>
            <person name="Miadlikowska J."/>
            <person name="Eastwood D.C."/>
            <person name="Hamelin R.C."/>
            <person name="Grigoriev I.V."/>
            <person name="U'Ren J.M."/>
        </authorList>
    </citation>
    <scope>NUCLEOTIDE SEQUENCE [LARGE SCALE GENOMIC DNA]</scope>
    <source>
        <strain evidence="1 2">ER1909</strain>
    </source>
</reference>
<sequence length="239" mass="27220">MLPIISLIGIVSSGKRTLGRRLAEEFGLYYFSVGDFFRSMCEAPLEAEVRRRVEDYEGGEFITIDDLKELCKPLPPSVYMPAYIRQFKDSRETIPYDIAIPLLEEKMQTLSWELACNYKYKGILLDGFPRELDHFMAAEKIQDDTKLVIHLGCHPEVARARFARHVGSADDISAFEDRLGSFLHNLPDLVSHLESKQILLTSPNEGNLTIDEAYGILVNLLSSNEQWRAIVGPTYFPLF</sequence>
<proteinExistence type="predicted"/>
<accession>A0ACC0D0T1</accession>